<dbReference type="InterPro" id="IPR019076">
    <property type="entry name" value="Spore_lipoprot_YhcN/YlaJ-like"/>
</dbReference>
<dbReference type="NCBIfam" id="TIGR02898">
    <property type="entry name" value="spore_YhcN_YlaJ"/>
    <property type="match status" value="1"/>
</dbReference>
<feature type="region of interest" description="Disordered" evidence="1">
    <location>
        <begin position="145"/>
        <end position="193"/>
    </location>
</feature>
<dbReference type="InterPro" id="IPR014247">
    <property type="entry name" value="Spore_lipoprot_YhcN/YlaJ"/>
</dbReference>
<evidence type="ECO:0000313" key="3">
    <source>
        <dbReference type="Proteomes" id="UP001649381"/>
    </source>
</evidence>
<name>A0ABS9GYX2_9BACL</name>
<comment type="caution">
    <text evidence="2">The sequence shown here is derived from an EMBL/GenBank/DDBJ whole genome shotgun (WGS) entry which is preliminary data.</text>
</comment>
<gene>
    <name evidence="2" type="ORF">L2716_04405</name>
</gene>
<protein>
    <submittedName>
        <fullName evidence="2">YhcN/YlaJ family sporulation lipoprotein</fullName>
    </submittedName>
</protein>
<evidence type="ECO:0000256" key="1">
    <source>
        <dbReference type="SAM" id="MobiDB-lite"/>
    </source>
</evidence>
<keyword evidence="2" id="KW-0449">Lipoprotein</keyword>
<keyword evidence="3" id="KW-1185">Reference proteome</keyword>
<feature type="compositionally biased region" description="Basic and acidic residues" evidence="1">
    <location>
        <begin position="150"/>
        <end position="165"/>
    </location>
</feature>
<feature type="compositionally biased region" description="Basic and acidic residues" evidence="1">
    <location>
        <begin position="172"/>
        <end position="193"/>
    </location>
</feature>
<dbReference type="Proteomes" id="UP001649381">
    <property type="component" value="Unassembled WGS sequence"/>
</dbReference>
<proteinExistence type="predicted"/>
<sequence>MILIACQNNEHDESIADDTKPIEVKQSVEYNKQERKSSRQISKRLVDLATKVPDVKDATAVVIGKYAIVGIDVDDNLDRSRVGSIKYSVAEALQHDPYGANAAITADPDIFSRLKEMGKQIGEGKPLSGILEELAAITGRLIPEIPGKINKKEPDPIRKNDKNLPQEEEDKLQDQQEKQGKSKPSDPDKVKEQ</sequence>
<organism evidence="2 3">
    <name type="scientific">Pseudalkalibacillus berkeleyi</name>
    <dbReference type="NCBI Taxonomy" id="1069813"/>
    <lineage>
        <taxon>Bacteria</taxon>
        <taxon>Bacillati</taxon>
        <taxon>Bacillota</taxon>
        <taxon>Bacilli</taxon>
        <taxon>Bacillales</taxon>
        <taxon>Fictibacillaceae</taxon>
        <taxon>Pseudalkalibacillus</taxon>
    </lineage>
</organism>
<accession>A0ABS9GYX2</accession>
<evidence type="ECO:0000313" key="2">
    <source>
        <dbReference type="EMBL" id="MCF6136961.1"/>
    </source>
</evidence>
<dbReference type="EMBL" id="JAKIJS010000001">
    <property type="protein sequence ID" value="MCF6136961.1"/>
    <property type="molecule type" value="Genomic_DNA"/>
</dbReference>
<reference evidence="2 3" key="1">
    <citation type="submission" date="2022-01" db="EMBL/GenBank/DDBJ databases">
        <title>Alkalihalobacillus sp. EGI L200015, a novel bacterium isolated from a salt lake sediment.</title>
        <authorList>
            <person name="Gao L."/>
            <person name="Fang B.-Z."/>
            <person name="Li W.-J."/>
        </authorList>
    </citation>
    <scope>NUCLEOTIDE SEQUENCE [LARGE SCALE GENOMIC DNA]</scope>
    <source>
        <strain evidence="2 3">KCTC 12718</strain>
    </source>
</reference>
<dbReference type="Pfam" id="PF09580">
    <property type="entry name" value="Spore_YhcN_YlaJ"/>
    <property type="match status" value="1"/>
</dbReference>